<keyword evidence="10" id="KW-0100">Branched-chain amino acid biosynthesis</keyword>
<dbReference type="PANTHER" id="PTHR42743:SF11">
    <property type="entry name" value="AMINODEOXYCHORISMATE LYASE"/>
    <property type="match status" value="1"/>
</dbReference>
<gene>
    <name evidence="16" type="ORF">AY555_05570</name>
</gene>
<evidence type="ECO:0000256" key="12">
    <source>
        <dbReference type="ARBA" id="ARBA00048798"/>
    </source>
</evidence>
<evidence type="ECO:0000256" key="8">
    <source>
        <dbReference type="ARBA" id="ARBA00014472"/>
    </source>
</evidence>
<protein>
    <recommendedName>
        <fullName evidence="8">Probable branched-chain-amino-acid aminotransferase</fullName>
        <ecNumber evidence="7">2.6.1.42</ecNumber>
    </recommendedName>
</protein>
<comment type="pathway">
    <text evidence="4">Amino-acid biosynthesis; L-valine biosynthesis; L-valine from pyruvate: step 4/4.</text>
</comment>
<dbReference type="PANTHER" id="PTHR42743">
    <property type="entry name" value="AMINO-ACID AMINOTRANSFERASE"/>
    <property type="match status" value="1"/>
</dbReference>
<dbReference type="NCBIfam" id="NF009896">
    <property type="entry name" value="PRK13356.1"/>
    <property type="match status" value="1"/>
</dbReference>
<evidence type="ECO:0000256" key="5">
    <source>
        <dbReference type="ARBA" id="ARBA00005072"/>
    </source>
</evidence>
<evidence type="ECO:0000256" key="9">
    <source>
        <dbReference type="ARBA" id="ARBA00022898"/>
    </source>
</evidence>
<evidence type="ECO:0000256" key="11">
    <source>
        <dbReference type="ARBA" id="ARBA00048212"/>
    </source>
</evidence>
<dbReference type="KEGG" id="hjo:AY555_05570"/>
<dbReference type="InterPro" id="IPR043132">
    <property type="entry name" value="BCAT-like_C"/>
</dbReference>
<keyword evidence="16" id="KW-0032">Aminotransferase</keyword>
<evidence type="ECO:0000256" key="2">
    <source>
        <dbReference type="ARBA" id="ARBA00003109"/>
    </source>
</evidence>
<dbReference type="InterPro" id="IPR001544">
    <property type="entry name" value="Aminotrans_IV"/>
</dbReference>
<evidence type="ECO:0000256" key="4">
    <source>
        <dbReference type="ARBA" id="ARBA00004931"/>
    </source>
</evidence>
<dbReference type="GO" id="GO:0008652">
    <property type="term" value="P:amino acid biosynthetic process"/>
    <property type="evidence" value="ECO:0007669"/>
    <property type="project" value="UniProtKB-ARBA"/>
</dbReference>
<evidence type="ECO:0000256" key="7">
    <source>
        <dbReference type="ARBA" id="ARBA00013053"/>
    </source>
</evidence>
<keyword evidence="17" id="KW-1185">Reference proteome</keyword>
<keyword evidence="16" id="KW-0808">Transferase</keyword>
<comment type="cofactor">
    <cofactor evidence="1 15">
        <name>pyridoxal 5'-phosphate</name>
        <dbReference type="ChEBI" id="CHEBI:597326"/>
    </cofactor>
</comment>
<comment type="pathway">
    <text evidence="5">Amino-acid biosynthesis; L-leucine biosynthesis; L-leucine from 3-methyl-2-oxobutanoate: step 4/4.</text>
</comment>
<evidence type="ECO:0000313" key="16">
    <source>
        <dbReference type="EMBL" id="AMW34736.1"/>
    </source>
</evidence>
<evidence type="ECO:0000256" key="6">
    <source>
        <dbReference type="ARBA" id="ARBA00009320"/>
    </source>
</evidence>
<comment type="catalytic activity">
    <reaction evidence="11">
        <text>L-valine + 2-oxoglutarate = 3-methyl-2-oxobutanoate + L-glutamate</text>
        <dbReference type="Rhea" id="RHEA:24813"/>
        <dbReference type="ChEBI" id="CHEBI:11851"/>
        <dbReference type="ChEBI" id="CHEBI:16810"/>
        <dbReference type="ChEBI" id="CHEBI:29985"/>
        <dbReference type="ChEBI" id="CHEBI:57762"/>
        <dbReference type="EC" id="2.6.1.42"/>
    </reaction>
</comment>
<dbReference type="GeneID" id="53316621"/>
<name>A0A143DDI7_9PROT</name>
<keyword evidence="9 15" id="KW-0663">Pyridoxal phosphate</keyword>
<dbReference type="Pfam" id="PF01063">
    <property type="entry name" value="Aminotran_4"/>
    <property type="match status" value="1"/>
</dbReference>
<dbReference type="Gene3D" id="3.30.470.10">
    <property type="match status" value="1"/>
</dbReference>
<evidence type="ECO:0000256" key="14">
    <source>
        <dbReference type="RuleBase" id="RU004106"/>
    </source>
</evidence>
<dbReference type="SUPFAM" id="SSF56752">
    <property type="entry name" value="D-aminoacid aminotransferase-like PLP-dependent enzymes"/>
    <property type="match status" value="1"/>
</dbReference>
<accession>A0A143DDI7</accession>
<dbReference type="RefSeq" id="WP_066134498.1">
    <property type="nucleotide sequence ID" value="NZ_CP014525.1"/>
</dbReference>
<dbReference type="AlphaFoldDB" id="A0A143DDI7"/>
<dbReference type="GO" id="GO:0005829">
    <property type="term" value="C:cytosol"/>
    <property type="evidence" value="ECO:0007669"/>
    <property type="project" value="TreeGrafter"/>
</dbReference>
<dbReference type="GO" id="GO:0004084">
    <property type="term" value="F:branched-chain-amino-acid transaminase activity"/>
    <property type="evidence" value="ECO:0007669"/>
    <property type="project" value="UniProtKB-EC"/>
</dbReference>
<dbReference type="STRING" id="1549855.AY555_05570"/>
<dbReference type="InterPro" id="IPR050571">
    <property type="entry name" value="Class-IV_PLP-Dep_Aminotrnsfr"/>
</dbReference>
<sequence length="292" mass="31421">MSTQSTQPGISLVFVDGTWHTGNPMIMGPGTQSVWMGSTAFDGARYYEGVAPDLEAHCERVVQSARILGLNPTLGGADIAALAREGITRSGGKKALYIKPLFWCDNGFLVPDASSTRFALHLFEIAMPPASQGFSATQSPFRRPTPEAAPTTAKAACLYPNVSRALSDAQQRGFDTAVMLDNHGNVAEFAASNLFLVKDGIIRTPVPNGSFLNGLTRQRVIALLQADGTLVEETTLSYDDLMQADEIFATGNFSKVSPCIQIEGRTLPHGHVTQWVQQLYRNFAFGHASIAA</sequence>
<dbReference type="EC" id="2.6.1.42" evidence="7"/>
<comment type="similarity">
    <text evidence="6 14">Belongs to the class-IV pyridoxal-phosphate-dependent aminotransferase family.</text>
</comment>
<proteinExistence type="inferred from homology"/>
<dbReference type="FunFam" id="3.20.10.10:FF:000002">
    <property type="entry name" value="D-alanine aminotransferase"/>
    <property type="match status" value="1"/>
</dbReference>
<dbReference type="InterPro" id="IPR043131">
    <property type="entry name" value="BCAT-like_N"/>
</dbReference>
<dbReference type="PROSITE" id="PS00770">
    <property type="entry name" value="AA_TRANSFER_CLASS_4"/>
    <property type="match status" value="1"/>
</dbReference>
<dbReference type="InterPro" id="IPR018300">
    <property type="entry name" value="Aminotrans_IV_CS"/>
</dbReference>
<evidence type="ECO:0000256" key="15">
    <source>
        <dbReference type="RuleBase" id="RU004516"/>
    </source>
</evidence>
<evidence type="ECO:0000256" key="10">
    <source>
        <dbReference type="ARBA" id="ARBA00023304"/>
    </source>
</evidence>
<dbReference type="Gene3D" id="3.20.10.10">
    <property type="entry name" value="D-amino Acid Aminotransferase, subunit A, domain 2"/>
    <property type="match status" value="1"/>
</dbReference>
<dbReference type="GO" id="GO:0009082">
    <property type="term" value="P:branched-chain amino acid biosynthetic process"/>
    <property type="evidence" value="ECO:0007669"/>
    <property type="project" value="UniProtKB-KW"/>
</dbReference>
<evidence type="ECO:0000313" key="17">
    <source>
        <dbReference type="Proteomes" id="UP000076066"/>
    </source>
</evidence>
<evidence type="ECO:0000256" key="13">
    <source>
        <dbReference type="ARBA" id="ARBA00049229"/>
    </source>
</evidence>
<comment type="pathway">
    <text evidence="3">Amino-acid biosynthesis; L-isoleucine biosynthesis; L-isoleucine from 2-oxobutanoate: step 4/4.</text>
</comment>
<keyword evidence="10" id="KW-0028">Amino-acid biosynthesis</keyword>
<organism evidence="16 17">
    <name type="scientific">Haematospirillum jordaniae</name>
    <dbReference type="NCBI Taxonomy" id="1549855"/>
    <lineage>
        <taxon>Bacteria</taxon>
        <taxon>Pseudomonadati</taxon>
        <taxon>Pseudomonadota</taxon>
        <taxon>Alphaproteobacteria</taxon>
        <taxon>Rhodospirillales</taxon>
        <taxon>Novispirillaceae</taxon>
        <taxon>Haematospirillum</taxon>
    </lineage>
</organism>
<comment type="catalytic activity">
    <reaction evidence="13">
        <text>L-leucine + 2-oxoglutarate = 4-methyl-2-oxopentanoate + L-glutamate</text>
        <dbReference type="Rhea" id="RHEA:18321"/>
        <dbReference type="ChEBI" id="CHEBI:16810"/>
        <dbReference type="ChEBI" id="CHEBI:17865"/>
        <dbReference type="ChEBI" id="CHEBI:29985"/>
        <dbReference type="ChEBI" id="CHEBI:57427"/>
        <dbReference type="EC" id="2.6.1.42"/>
    </reaction>
</comment>
<dbReference type="InterPro" id="IPR036038">
    <property type="entry name" value="Aminotransferase-like"/>
</dbReference>
<dbReference type="EMBL" id="CP014525">
    <property type="protein sequence ID" value="AMW34736.1"/>
    <property type="molecule type" value="Genomic_DNA"/>
</dbReference>
<evidence type="ECO:0000256" key="1">
    <source>
        <dbReference type="ARBA" id="ARBA00001933"/>
    </source>
</evidence>
<comment type="catalytic activity">
    <reaction evidence="12">
        <text>L-isoleucine + 2-oxoglutarate = (S)-3-methyl-2-oxopentanoate + L-glutamate</text>
        <dbReference type="Rhea" id="RHEA:24801"/>
        <dbReference type="ChEBI" id="CHEBI:16810"/>
        <dbReference type="ChEBI" id="CHEBI:29985"/>
        <dbReference type="ChEBI" id="CHEBI:35146"/>
        <dbReference type="ChEBI" id="CHEBI:58045"/>
        <dbReference type="EC" id="2.6.1.42"/>
    </reaction>
</comment>
<evidence type="ECO:0000256" key="3">
    <source>
        <dbReference type="ARBA" id="ARBA00004824"/>
    </source>
</evidence>
<dbReference type="OrthoDB" id="21319at2"/>
<comment type="function">
    <text evidence="2">Acts on leucine, isoleucine and valine.</text>
</comment>
<dbReference type="Proteomes" id="UP000076066">
    <property type="component" value="Chromosome"/>
</dbReference>
<reference evidence="16 17" key="1">
    <citation type="submission" date="2016-02" db="EMBL/GenBank/DDBJ databases">
        <title>Complete Genome of H5569, the type strain of the newly described species Haematospirillium jordaniae.</title>
        <authorList>
            <person name="Nicholson A.C."/>
            <person name="Humrighouse B.W."/>
            <person name="Loparov V."/>
            <person name="McQuiston J.R."/>
        </authorList>
    </citation>
    <scope>NUCLEOTIDE SEQUENCE [LARGE SCALE GENOMIC DNA]</scope>
    <source>
        <strain evidence="16 17">H5569</strain>
    </source>
</reference>